<reference evidence="1 2" key="1">
    <citation type="submission" date="2018-10" db="EMBL/GenBank/DDBJ databases">
        <title>A high-quality apple genome assembly.</title>
        <authorList>
            <person name="Hu J."/>
        </authorList>
    </citation>
    <scope>NUCLEOTIDE SEQUENCE [LARGE SCALE GENOMIC DNA]</scope>
    <source>
        <strain evidence="2">cv. HFTH1</strain>
        <tissue evidence="1">Young leaf</tissue>
    </source>
</reference>
<organism evidence="1 2">
    <name type="scientific">Malus domestica</name>
    <name type="common">Apple</name>
    <name type="synonym">Pyrus malus</name>
    <dbReference type="NCBI Taxonomy" id="3750"/>
    <lineage>
        <taxon>Eukaryota</taxon>
        <taxon>Viridiplantae</taxon>
        <taxon>Streptophyta</taxon>
        <taxon>Embryophyta</taxon>
        <taxon>Tracheophyta</taxon>
        <taxon>Spermatophyta</taxon>
        <taxon>Magnoliopsida</taxon>
        <taxon>eudicotyledons</taxon>
        <taxon>Gunneridae</taxon>
        <taxon>Pentapetalae</taxon>
        <taxon>rosids</taxon>
        <taxon>fabids</taxon>
        <taxon>Rosales</taxon>
        <taxon>Rosaceae</taxon>
        <taxon>Amygdaloideae</taxon>
        <taxon>Maleae</taxon>
        <taxon>Malus</taxon>
    </lineage>
</organism>
<protein>
    <submittedName>
        <fullName evidence="1">Uncharacterized protein</fullName>
    </submittedName>
</protein>
<dbReference type="AlphaFoldDB" id="A0A498IMR7"/>
<name>A0A498IMR7_MALDO</name>
<sequence>MTKLKLMMMMTKMMMRRSTHKWGLYRVFACGSNHPLYDEIISLCLDLVELDAAVAIVADMETTGISPRRDIGPGDFC</sequence>
<proteinExistence type="predicted"/>
<comment type="caution">
    <text evidence="1">The sequence shown here is derived from an EMBL/GenBank/DDBJ whole genome shotgun (WGS) entry which is preliminary data.</text>
</comment>
<accession>A0A498IMR7</accession>
<keyword evidence="2" id="KW-1185">Reference proteome</keyword>
<dbReference type="EMBL" id="RDQH01000338">
    <property type="protein sequence ID" value="RXH82523.1"/>
    <property type="molecule type" value="Genomic_DNA"/>
</dbReference>
<gene>
    <name evidence="1" type="ORF">DVH24_036864</name>
</gene>
<evidence type="ECO:0000313" key="2">
    <source>
        <dbReference type="Proteomes" id="UP000290289"/>
    </source>
</evidence>
<evidence type="ECO:0000313" key="1">
    <source>
        <dbReference type="EMBL" id="RXH82523.1"/>
    </source>
</evidence>
<dbReference type="Proteomes" id="UP000290289">
    <property type="component" value="Chromosome 12"/>
</dbReference>